<dbReference type="AlphaFoldDB" id="A0A5C3M849"/>
<dbReference type="OrthoDB" id="3268424at2759"/>
<name>A0A5C3M849_9AGAR</name>
<accession>A0A5C3M849</accession>
<dbReference type="EMBL" id="ML213594">
    <property type="protein sequence ID" value="TFK41569.1"/>
    <property type="molecule type" value="Genomic_DNA"/>
</dbReference>
<proteinExistence type="predicted"/>
<organism evidence="1 2">
    <name type="scientific">Crucibulum laeve</name>
    <dbReference type="NCBI Taxonomy" id="68775"/>
    <lineage>
        <taxon>Eukaryota</taxon>
        <taxon>Fungi</taxon>
        <taxon>Dikarya</taxon>
        <taxon>Basidiomycota</taxon>
        <taxon>Agaricomycotina</taxon>
        <taxon>Agaricomycetes</taxon>
        <taxon>Agaricomycetidae</taxon>
        <taxon>Agaricales</taxon>
        <taxon>Agaricineae</taxon>
        <taxon>Nidulariaceae</taxon>
        <taxon>Crucibulum</taxon>
    </lineage>
</organism>
<gene>
    <name evidence="1" type="ORF">BDQ12DRAFT_599629</name>
</gene>
<reference evidence="1 2" key="1">
    <citation type="journal article" date="2019" name="Nat. Ecol. Evol.">
        <title>Megaphylogeny resolves global patterns of mushroom evolution.</title>
        <authorList>
            <person name="Varga T."/>
            <person name="Krizsan K."/>
            <person name="Foldi C."/>
            <person name="Dima B."/>
            <person name="Sanchez-Garcia M."/>
            <person name="Sanchez-Ramirez S."/>
            <person name="Szollosi G.J."/>
            <person name="Szarkandi J.G."/>
            <person name="Papp V."/>
            <person name="Albert L."/>
            <person name="Andreopoulos W."/>
            <person name="Angelini C."/>
            <person name="Antonin V."/>
            <person name="Barry K.W."/>
            <person name="Bougher N.L."/>
            <person name="Buchanan P."/>
            <person name="Buyck B."/>
            <person name="Bense V."/>
            <person name="Catcheside P."/>
            <person name="Chovatia M."/>
            <person name="Cooper J."/>
            <person name="Damon W."/>
            <person name="Desjardin D."/>
            <person name="Finy P."/>
            <person name="Geml J."/>
            <person name="Haridas S."/>
            <person name="Hughes K."/>
            <person name="Justo A."/>
            <person name="Karasinski D."/>
            <person name="Kautmanova I."/>
            <person name="Kiss B."/>
            <person name="Kocsube S."/>
            <person name="Kotiranta H."/>
            <person name="LaButti K.M."/>
            <person name="Lechner B.E."/>
            <person name="Liimatainen K."/>
            <person name="Lipzen A."/>
            <person name="Lukacs Z."/>
            <person name="Mihaltcheva S."/>
            <person name="Morgado L.N."/>
            <person name="Niskanen T."/>
            <person name="Noordeloos M.E."/>
            <person name="Ohm R.A."/>
            <person name="Ortiz-Santana B."/>
            <person name="Ovrebo C."/>
            <person name="Racz N."/>
            <person name="Riley R."/>
            <person name="Savchenko A."/>
            <person name="Shiryaev A."/>
            <person name="Soop K."/>
            <person name="Spirin V."/>
            <person name="Szebenyi C."/>
            <person name="Tomsovsky M."/>
            <person name="Tulloss R.E."/>
            <person name="Uehling J."/>
            <person name="Grigoriev I.V."/>
            <person name="Vagvolgyi C."/>
            <person name="Papp T."/>
            <person name="Martin F.M."/>
            <person name="Miettinen O."/>
            <person name="Hibbett D.S."/>
            <person name="Nagy L.G."/>
        </authorList>
    </citation>
    <scope>NUCLEOTIDE SEQUENCE [LARGE SCALE GENOMIC DNA]</scope>
    <source>
        <strain evidence="1 2">CBS 166.37</strain>
    </source>
</reference>
<evidence type="ECO:0000313" key="1">
    <source>
        <dbReference type="EMBL" id="TFK41569.1"/>
    </source>
</evidence>
<keyword evidence="2" id="KW-1185">Reference proteome</keyword>
<protein>
    <submittedName>
        <fullName evidence="1">Uncharacterized protein</fullName>
    </submittedName>
</protein>
<dbReference type="Proteomes" id="UP000308652">
    <property type="component" value="Unassembled WGS sequence"/>
</dbReference>
<evidence type="ECO:0000313" key="2">
    <source>
        <dbReference type="Proteomes" id="UP000308652"/>
    </source>
</evidence>
<sequence>MGSDFCSAPASSVDAGCAFSSGCLQINHLQHNMSSQTFKAQMAVGSWAKSALFPGFTAAKDIIEASMGNNELGVSFN</sequence>